<dbReference type="Pfam" id="PF02113">
    <property type="entry name" value="Peptidase_S13"/>
    <property type="match status" value="1"/>
</dbReference>
<dbReference type="PANTHER" id="PTHR30023:SF0">
    <property type="entry name" value="PENICILLIN-SENSITIVE CARBOXYPEPTIDASE A"/>
    <property type="match status" value="1"/>
</dbReference>
<dbReference type="EMBL" id="PGUY01000020">
    <property type="protein sequence ID" value="PLT30616.1"/>
    <property type="molecule type" value="Genomic_DNA"/>
</dbReference>
<dbReference type="GO" id="GO:0004185">
    <property type="term" value="F:serine-type carboxypeptidase activity"/>
    <property type="evidence" value="ECO:0007669"/>
    <property type="project" value="InterPro"/>
</dbReference>
<dbReference type="OrthoDB" id="9802627at2"/>
<dbReference type="NCBIfam" id="TIGR00666">
    <property type="entry name" value="PBP4"/>
    <property type="match status" value="1"/>
</dbReference>
<sequence length="494" mass="53483">MKKEAKIVLLSLIAVIFAIIPYFHEKEAEVKADASGSALTQKLNELLNNDPLLKGALAGVSVRSADSGELLYDHIGDNRLRPASNMKLFTAAAALSTLGEDYKFKTELLTDGTVRGKILKGNLYLKGKGDPTLLEKDLDDMAAKLKARGVKLITGNIVGDDSWYDDSRYSLDLSWSDEMEYYGAQVSALTLSPNEDYDAGTVIVNVNSAESAGKAASIELTPKTDYVKIVNKVTTVAEGGTKKVSYERDHGTNTITIEGTIPVKASPVKEWIAVWEPTGYTLDVFKQSLEEQGIKVIGKEKEGTAPENAKLLNIHDSMALGDIFIPFMKLSNNTHAEHLVKEMGKVAKGEGSWTKGLEVIKGELPKFGVDVKTLVLRDGSGLSHVDLIPANELTKLLYHVQDEEWFSSYLNSLPVAGASDRMVGGTLRSRLKEAPANGNIRAKTGSISTVSSLSGYVKTKSGKNLIFSIVLNNMVDGSKGKTIEDKVAMILANQ</sequence>
<dbReference type="AlphaFoldDB" id="A0A2N5M8E4"/>
<keyword evidence="3" id="KW-0812">Transmembrane</keyword>
<comment type="caution">
    <text evidence="4">The sequence shown here is derived from an EMBL/GenBank/DDBJ whole genome shotgun (WGS) entry which is preliminary data.</text>
</comment>
<evidence type="ECO:0000313" key="5">
    <source>
        <dbReference type="Proteomes" id="UP000234748"/>
    </source>
</evidence>
<proteinExistence type="inferred from homology"/>
<dbReference type="Proteomes" id="UP000234748">
    <property type="component" value="Unassembled WGS sequence"/>
</dbReference>
<dbReference type="SUPFAM" id="SSF56601">
    <property type="entry name" value="beta-lactamase/transpeptidase-like"/>
    <property type="match status" value="1"/>
</dbReference>
<dbReference type="GO" id="GO:0006508">
    <property type="term" value="P:proteolysis"/>
    <property type="evidence" value="ECO:0007669"/>
    <property type="project" value="InterPro"/>
</dbReference>
<keyword evidence="2" id="KW-0378">Hydrolase</keyword>
<keyword evidence="4" id="KW-0645">Protease</keyword>
<keyword evidence="5" id="KW-1185">Reference proteome</keyword>
<dbReference type="InterPro" id="IPR012338">
    <property type="entry name" value="Beta-lactam/transpept-like"/>
</dbReference>
<dbReference type="PANTHER" id="PTHR30023">
    <property type="entry name" value="D-ALANYL-D-ALANINE CARBOXYPEPTIDASE"/>
    <property type="match status" value="1"/>
</dbReference>
<dbReference type="Gene3D" id="3.50.80.20">
    <property type="entry name" value="D-Ala-D-Ala carboxypeptidase C, peptidase S13"/>
    <property type="match status" value="1"/>
</dbReference>
<dbReference type="GO" id="GO:0000270">
    <property type="term" value="P:peptidoglycan metabolic process"/>
    <property type="evidence" value="ECO:0007669"/>
    <property type="project" value="TreeGrafter"/>
</dbReference>
<keyword evidence="4" id="KW-0121">Carboxypeptidase</keyword>
<dbReference type="InterPro" id="IPR000667">
    <property type="entry name" value="Peptidase_S13"/>
</dbReference>
<evidence type="ECO:0000256" key="3">
    <source>
        <dbReference type="SAM" id="Phobius"/>
    </source>
</evidence>
<keyword evidence="3" id="KW-0472">Membrane</keyword>
<feature type="transmembrane region" description="Helical" evidence="3">
    <location>
        <begin position="7"/>
        <end position="24"/>
    </location>
</feature>
<evidence type="ECO:0000256" key="1">
    <source>
        <dbReference type="ARBA" id="ARBA00006096"/>
    </source>
</evidence>
<keyword evidence="3" id="KW-1133">Transmembrane helix</keyword>
<comment type="similarity">
    <text evidence="1">Belongs to the peptidase S13 family.</text>
</comment>
<dbReference type="RefSeq" id="WP_101640990.1">
    <property type="nucleotide sequence ID" value="NZ_PGUY01000020.1"/>
</dbReference>
<evidence type="ECO:0000256" key="2">
    <source>
        <dbReference type="ARBA" id="ARBA00022801"/>
    </source>
</evidence>
<reference evidence="4 5" key="1">
    <citation type="submission" date="2017-11" db="EMBL/GenBank/DDBJ databases">
        <title>Comparitive Functional Genomics of Dry Heat Resistant strains isolated from the Viking Spacecraft.</title>
        <authorList>
            <person name="Seuylemezian A."/>
            <person name="Cooper K."/>
            <person name="Vaishampayan P."/>
        </authorList>
    </citation>
    <scope>NUCLEOTIDE SEQUENCE [LARGE SCALE GENOMIC DNA]</scope>
    <source>
        <strain evidence="4 5">V1-29</strain>
    </source>
</reference>
<evidence type="ECO:0000313" key="4">
    <source>
        <dbReference type="EMBL" id="PLT30616.1"/>
    </source>
</evidence>
<gene>
    <name evidence="4" type="primary">dacB</name>
    <name evidence="4" type="ORF">CUU66_06960</name>
</gene>
<protein>
    <submittedName>
        <fullName evidence="4">D-alanyl-D-alanine carboxypeptidase/D-alanyl-D-alanine-endopeptidase</fullName>
    </submittedName>
</protein>
<dbReference type="PRINTS" id="PR00922">
    <property type="entry name" value="DADACBPTASE3"/>
</dbReference>
<organism evidence="4 5">
    <name type="scientific">Peribacillus deserti</name>
    <dbReference type="NCBI Taxonomy" id="673318"/>
    <lineage>
        <taxon>Bacteria</taxon>
        <taxon>Bacillati</taxon>
        <taxon>Bacillota</taxon>
        <taxon>Bacilli</taxon>
        <taxon>Bacillales</taxon>
        <taxon>Bacillaceae</taxon>
        <taxon>Peribacillus</taxon>
    </lineage>
</organism>
<accession>A0A2N5M8E4</accession>
<dbReference type="Gene3D" id="3.40.710.10">
    <property type="entry name" value="DD-peptidase/beta-lactamase superfamily"/>
    <property type="match status" value="2"/>
</dbReference>
<name>A0A2N5M8E4_9BACI</name>